<dbReference type="InterPro" id="IPR000238">
    <property type="entry name" value="RbfA"/>
</dbReference>
<dbReference type="AlphaFoldDB" id="A0AA97JR98"/>
<dbReference type="PANTHER" id="PTHR14725">
    <property type="entry name" value="RIBOSOME-BINDING FACTOR A, MITOCHONDRIAL-RELATED"/>
    <property type="match status" value="1"/>
</dbReference>
<dbReference type="GO" id="GO:0006364">
    <property type="term" value="P:rRNA processing"/>
    <property type="evidence" value="ECO:0007669"/>
    <property type="project" value="InterPro"/>
</dbReference>
<dbReference type="KEGG" id="emc:129333842"/>
<sequence>MWSVRRGSIAVAVAGGRAVRVHRAGAAAAGWRRWQNAASCGAGEGGLLLPGCPTCRALHHSAPLCGSRNLLKKFLYKKKKKFWYDSPMLGSHLVYKPSNLNNILKLAPPKVRKEESIRKRTLDVLLFKAVRSILSTCEAGEEVYNLSVELSKGSLASDFSVCRIYWKTTGNTEQDDCIDKVLQQSAHRIRHLLISNQVLGNVPPIIFVRDKADAAVQEIEKLLAIADFGPAEEENELDQNDFSKQRSTMAVVSLDTSDSPILSNLFGVNHEELNKQILEYKKMRKDKEIEGIGLSEQQLKQLAEIQKQKKLRKKKARKTFDDDITPEKYLMDKYDEDYWDSEGESPQEAELEYQSQEIENELEIDNGNTKLK</sequence>
<dbReference type="CTD" id="79863"/>
<evidence type="ECO:0000313" key="3">
    <source>
        <dbReference type="RefSeq" id="XP_054841721.1"/>
    </source>
</evidence>
<evidence type="ECO:0000313" key="2">
    <source>
        <dbReference type="Proteomes" id="UP001190640"/>
    </source>
</evidence>
<dbReference type="Pfam" id="PF02033">
    <property type="entry name" value="RBFA"/>
    <property type="match status" value="1"/>
</dbReference>
<proteinExistence type="predicted"/>
<dbReference type="PANTHER" id="PTHR14725:SF0">
    <property type="entry name" value="RIBOSOME-BINDING FACTOR A, MITOCHONDRIAL-RELATED"/>
    <property type="match status" value="1"/>
</dbReference>
<dbReference type="RefSeq" id="XP_054841721.1">
    <property type="nucleotide sequence ID" value="XM_054985746.1"/>
</dbReference>
<accession>A0AA97JR98</accession>
<dbReference type="InterPro" id="IPR015946">
    <property type="entry name" value="KH_dom-like_a/b"/>
</dbReference>
<evidence type="ECO:0000256" key="1">
    <source>
        <dbReference type="SAM" id="MobiDB-lite"/>
    </source>
</evidence>
<keyword evidence="2" id="KW-1185">Reference proteome</keyword>
<dbReference type="GeneID" id="129333842"/>
<organism evidence="2 3">
    <name type="scientific">Eublepharis macularius</name>
    <name type="common">Leopard gecko</name>
    <name type="synonym">Cyrtodactylus macularius</name>
    <dbReference type="NCBI Taxonomy" id="481883"/>
    <lineage>
        <taxon>Eukaryota</taxon>
        <taxon>Metazoa</taxon>
        <taxon>Chordata</taxon>
        <taxon>Craniata</taxon>
        <taxon>Vertebrata</taxon>
        <taxon>Euteleostomi</taxon>
        <taxon>Lepidosauria</taxon>
        <taxon>Squamata</taxon>
        <taxon>Bifurcata</taxon>
        <taxon>Gekkota</taxon>
        <taxon>Eublepharidae</taxon>
        <taxon>Eublepharinae</taxon>
        <taxon>Eublepharis</taxon>
    </lineage>
</organism>
<feature type="compositionally biased region" description="Acidic residues" evidence="1">
    <location>
        <begin position="336"/>
        <end position="351"/>
    </location>
</feature>
<reference evidence="3" key="1">
    <citation type="submission" date="2025-08" db="UniProtKB">
        <authorList>
            <consortium name="RefSeq"/>
        </authorList>
    </citation>
    <scope>IDENTIFICATION</scope>
    <source>
        <tissue evidence="3">Blood</tissue>
    </source>
</reference>
<gene>
    <name evidence="3" type="primary">RBFA</name>
</gene>
<dbReference type="InterPro" id="IPR039212">
    <property type="entry name" value="RBFA_mitochondrial"/>
</dbReference>
<feature type="region of interest" description="Disordered" evidence="1">
    <location>
        <begin position="336"/>
        <end position="372"/>
    </location>
</feature>
<dbReference type="InterPro" id="IPR023799">
    <property type="entry name" value="RbfA_dom_sf"/>
</dbReference>
<dbReference type="SUPFAM" id="SSF89919">
    <property type="entry name" value="Ribosome-binding factor A, RbfA"/>
    <property type="match status" value="1"/>
</dbReference>
<dbReference type="Proteomes" id="UP001190640">
    <property type="component" value="Chromosome 7"/>
</dbReference>
<protein>
    <submittedName>
        <fullName evidence="3">Ribosome-binding factor A, mitochondrial</fullName>
    </submittedName>
</protein>
<name>A0AA97JR98_EUBMA</name>
<dbReference type="Gene3D" id="3.30.300.20">
    <property type="match status" value="1"/>
</dbReference>